<dbReference type="AlphaFoldDB" id="A0A0E0HZP6"/>
<proteinExistence type="predicted"/>
<dbReference type="EnsemblPlants" id="ONIVA07G10120.1">
    <property type="protein sequence ID" value="ONIVA07G10120.1"/>
    <property type="gene ID" value="ONIVA07G10120"/>
</dbReference>
<dbReference type="HOGENOM" id="CLU_2030488_0_0_1"/>
<accession>A0A0E0HZP6</accession>
<sequence>MPHPPTTNRVKRPWQRAIEREDGGRTNSLHARRIWQRGMNWGVTWGGSGRQLRSPCFVDLGTASVFGILRKKNSQGLPQAEPNPKGQATVDLQSVWAMTPFSKMDTNLRCQSYPAARRNDTS</sequence>
<dbReference type="Gramene" id="ONIVA07G10120.1">
    <property type="protein sequence ID" value="ONIVA07G10120.1"/>
    <property type="gene ID" value="ONIVA07G10120"/>
</dbReference>
<reference evidence="1" key="2">
    <citation type="submission" date="2018-04" db="EMBL/GenBank/DDBJ databases">
        <title>OnivRS2 (Oryza nivara Reference Sequence Version 2).</title>
        <authorList>
            <person name="Zhang J."/>
            <person name="Kudrna D."/>
            <person name="Lee S."/>
            <person name="Talag J."/>
            <person name="Rajasekar S."/>
            <person name="Welchert J."/>
            <person name="Hsing Y.-I."/>
            <person name="Wing R.A."/>
        </authorList>
    </citation>
    <scope>NUCLEOTIDE SEQUENCE [LARGE SCALE GENOMIC DNA]</scope>
    <source>
        <strain evidence="1">SL10</strain>
    </source>
</reference>
<protein>
    <submittedName>
        <fullName evidence="1">Uncharacterized protein</fullName>
    </submittedName>
</protein>
<keyword evidence="2" id="KW-1185">Reference proteome</keyword>
<name>A0A0E0HZP6_ORYNI</name>
<evidence type="ECO:0000313" key="2">
    <source>
        <dbReference type="Proteomes" id="UP000006591"/>
    </source>
</evidence>
<reference evidence="1" key="1">
    <citation type="submission" date="2015-04" db="UniProtKB">
        <authorList>
            <consortium name="EnsemblPlants"/>
        </authorList>
    </citation>
    <scope>IDENTIFICATION</scope>
    <source>
        <strain evidence="1">SL10</strain>
    </source>
</reference>
<evidence type="ECO:0000313" key="1">
    <source>
        <dbReference type="EnsemblPlants" id="ONIVA07G10120.1"/>
    </source>
</evidence>
<organism evidence="1">
    <name type="scientific">Oryza nivara</name>
    <name type="common">Indian wild rice</name>
    <name type="synonym">Oryza sativa f. spontanea</name>
    <dbReference type="NCBI Taxonomy" id="4536"/>
    <lineage>
        <taxon>Eukaryota</taxon>
        <taxon>Viridiplantae</taxon>
        <taxon>Streptophyta</taxon>
        <taxon>Embryophyta</taxon>
        <taxon>Tracheophyta</taxon>
        <taxon>Spermatophyta</taxon>
        <taxon>Magnoliopsida</taxon>
        <taxon>Liliopsida</taxon>
        <taxon>Poales</taxon>
        <taxon>Poaceae</taxon>
        <taxon>BOP clade</taxon>
        <taxon>Oryzoideae</taxon>
        <taxon>Oryzeae</taxon>
        <taxon>Oryzinae</taxon>
        <taxon>Oryza</taxon>
    </lineage>
</organism>
<dbReference type="Proteomes" id="UP000006591">
    <property type="component" value="Chromosome 7"/>
</dbReference>